<name>A0ABC8UY25_9AQUA</name>
<protein>
    <submittedName>
        <fullName evidence="2">Uncharacterized protein</fullName>
    </submittedName>
</protein>
<organism evidence="2 3">
    <name type="scientific">Ilex paraguariensis</name>
    <name type="common">yerba mate</name>
    <dbReference type="NCBI Taxonomy" id="185542"/>
    <lineage>
        <taxon>Eukaryota</taxon>
        <taxon>Viridiplantae</taxon>
        <taxon>Streptophyta</taxon>
        <taxon>Embryophyta</taxon>
        <taxon>Tracheophyta</taxon>
        <taxon>Spermatophyta</taxon>
        <taxon>Magnoliopsida</taxon>
        <taxon>eudicotyledons</taxon>
        <taxon>Gunneridae</taxon>
        <taxon>Pentapetalae</taxon>
        <taxon>asterids</taxon>
        <taxon>campanulids</taxon>
        <taxon>Aquifoliales</taxon>
        <taxon>Aquifoliaceae</taxon>
        <taxon>Ilex</taxon>
    </lineage>
</organism>
<evidence type="ECO:0000313" key="3">
    <source>
        <dbReference type="Proteomes" id="UP001642360"/>
    </source>
</evidence>
<feature type="compositionally biased region" description="Basic and acidic residues" evidence="1">
    <location>
        <begin position="1"/>
        <end position="13"/>
    </location>
</feature>
<accession>A0ABC8UY25</accession>
<evidence type="ECO:0000313" key="2">
    <source>
        <dbReference type="EMBL" id="CAK9185980.1"/>
    </source>
</evidence>
<reference evidence="2 3" key="1">
    <citation type="submission" date="2024-02" db="EMBL/GenBank/DDBJ databases">
        <authorList>
            <person name="Vignale AGUSTIN F."/>
            <person name="Sosa J E."/>
            <person name="Modenutti C."/>
        </authorList>
    </citation>
    <scope>NUCLEOTIDE SEQUENCE [LARGE SCALE GENOMIC DNA]</scope>
</reference>
<keyword evidence="3" id="KW-1185">Reference proteome</keyword>
<gene>
    <name evidence="2" type="ORF">ILEXP_LOCUS56461</name>
</gene>
<dbReference type="EMBL" id="CAUOFW020009501">
    <property type="protein sequence ID" value="CAK9185980.1"/>
    <property type="molecule type" value="Genomic_DNA"/>
</dbReference>
<dbReference type="Proteomes" id="UP001642360">
    <property type="component" value="Unassembled WGS sequence"/>
</dbReference>
<feature type="region of interest" description="Disordered" evidence="1">
    <location>
        <begin position="1"/>
        <end position="20"/>
    </location>
</feature>
<sequence>MSEQDPKEPPEPKSRKRQRDSYYSIIAGKTTTCEWMVDYRSLVKIMPVRRILQLGLEFFFQKENRVEGMEGGQMDILETQSQIVKELEFLAVVQKMMFEALLPNLTYQDVPPPPLISQPSSLVPPSSMTTPPYAFVTKLRGDVHEIYSSESKEEGEYESEVESE</sequence>
<evidence type="ECO:0000256" key="1">
    <source>
        <dbReference type="SAM" id="MobiDB-lite"/>
    </source>
</evidence>
<dbReference type="AlphaFoldDB" id="A0ABC8UY25"/>
<proteinExistence type="predicted"/>
<comment type="caution">
    <text evidence="2">The sequence shown here is derived from an EMBL/GenBank/DDBJ whole genome shotgun (WGS) entry which is preliminary data.</text>
</comment>